<sequence>MLPQPLTGRMDGVGEVFRTKPQPQGTTRPLKFLRTVIFLKIKRDGNEKFLWQDHQNRQLTLMS</sequence>
<evidence type="ECO:0000313" key="3">
    <source>
        <dbReference type="EMBL" id="PTX90237.1"/>
    </source>
</evidence>
<reference evidence="3 6" key="2">
    <citation type="submission" date="2018-01" db="EMBL/GenBank/DDBJ databases">
        <title>Geographic spread and resistance mechanisms of dominant carbapenem-resistant Enterobacter cloacae complex clones ST171 and ST78.</title>
        <authorList>
            <person name="Gomez-Simmonds A."/>
            <person name="Annavajhala M.K."/>
            <person name="Wang Z."/>
            <person name="Macesic N."/>
            <person name="Hu Y."/>
            <person name="Giddins M.J."/>
            <person name="O'Malley A."/>
            <person name="Toussaint N.C."/>
            <person name="Whittier S."/>
            <person name="Torres V.J."/>
            <person name="Uhlemann A.-C."/>
        </authorList>
    </citation>
    <scope>NUCLEOTIDE SEQUENCE [LARGE SCALE GENOMIC DNA]</scope>
    <source>
        <strain evidence="3 6">78</strain>
    </source>
</reference>
<evidence type="ECO:0000313" key="7">
    <source>
        <dbReference type="Proteomes" id="UP000246375"/>
    </source>
</evidence>
<proteinExistence type="predicted"/>
<dbReference type="Proteomes" id="UP000231328">
    <property type="component" value="Unassembled WGS sequence"/>
</dbReference>
<evidence type="ECO:0000313" key="2">
    <source>
        <dbReference type="EMBL" id="PJG36957.1"/>
    </source>
</evidence>
<dbReference type="EMBL" id="NMVR01000053">
    <property type="protein sequence ID" value="PJG36957.1"/>
    <property type="molecule type" value="Genomic_DNA"/>
</dbReference>
<reference evidence="2 5" key="1">
    <citation type="submission" date="2017-07" db="EMBL/GenBank/DDBJ databases">
        <title>Draft genome sequence of Enterobacter cloacae ST128, a clinical strain coproducing KPC-2 and NDM-1 carbapenemases.</title>
        <authorList>
            <person name="Li X."/>
        </authorList>
    </citation>
    <scope>NUCLEOTIDE SEQUENCE [LARGE SCALE GENOMIC DNA]</scope>
    <source>
        <strain evidence="2 5">HBY</strain>
    </source>
</reference>
<comment type="caution">
    <text evidence="3">The sequence shown here is derived from an EMBL/GenBank/DDBJ whole genome shotgun (WGS) entry which is preliminary data.</text>
</comment>
<evidence type="ECO:0000313" key="5">
    <source>
        <dbReference type="Proteomes" id="UP000231328"/>
    </source>
</evidence>
<evidence type="ECO:0000313" key="6">
    <source>
        <dbReference type="Proteomes" id="UP000244004"/>
    </source>
</evidence>
<dbReference type="EMBL" id="PNXT01000001">
    <property type="protein sequence ID" value="PTX90237.1"/>
    <property type="molecule type" value="Genomic_DNA"/>
</dbReference>
<dbReference type="Proteomes" id="UP000244004">
    <property type="component" value="Unassembled WGS sequence"/>
</dbReference>
<reference evidence="4 7" key="3">
    <citation type="submission" date="2018-05" db="EMBL/GenBank/DDBJ databases">
        <title>Evaluation of testing and processing parameters for the GenePOC Carba assay.</title>
        <authorList>
            <person name="Walsh T.R."/>
        </authorList>
    </citation>
    <scope>NUCLEOTIDE SEQUENCE [LARGE SCALE GENOMIC DNA]</scope>
    <source>
        <strain evidence="4 7">PECIMP</strain>
    </source>
</reference>
<name>A0A2J0QT78_9ENTR</name>
<accession>A0A2J0QT78</accession>
<dbReference type="AlphaFoldDB" id="A0A2J0QT78"/>
<dbReference type="Proteomes" id="UP000246375">
    <property type="component" value="Unassembled WGS sequence"/>
</dbReference>
<feature type="region of interest" description="Disordered" evidence="1">
    <location>
        <begin position="1"/>
        <end position="25"/>
    </location>
</feature>
<protein>
    <submittedName>
        <fullName evidence="3">Terminase</fullName>
    </submittedName>
</protein>
<gene>
    <name evidence="3" type="ORF">C1O12_18460</name>
    <name evidence="2" type="ORF">CGZ54_25375</name>
    <name evidence="4" type="ORF">DL189_20480</name>
</gene>
<organism evidence="3 6">
    <name type="scientific">Enterobacter hormaechei</name>
    <dbReference type="NCBI Taxonomy" id="158836"/>
    <lineage>
        <taxon>Bacteria</taxon>
        <taxon>Pseudomonadati</taxon>
        <taxon>Pseudomonadota</taxon>
        <taxon>Gammaproteobacteria</taxon>
        <taxon>Enterobacterales</taxon>
        <taxon>Enterobacteriaceae</taxon>
        <taxon>Enterobacter</taxon>
        <taxon>Enterobacter cloacae complex</taxon>
    </lineage>
</organism>
<evidence type="ECO:0000256" key="1">
    <source>
        <dbReference type="SAM" id="MobiDB-lite"/>
    </source>
</evidence>
<evidence type="ECO:0000313" key="4">
    <source>
        <dbReference type="EMBL" id="PXB36534.1"/>
    </source>
</evidence>
<dbReference type="EMBL" id="QHMI01000022">
    <property type="protein sequence ID" value="PXB36534.1"/>
    <property type="molecule type" value="Genomic_DNA"/>
</dbReference>